<protein>
    <recommendedName>
        <fullName evidence="3">Phasin protein</fullName>
    </recommendedName>
</protein>
<reference evidence="1 2" key="1">
    <citation type="submission" date="2023-01" db="EMBL/GenBank/DDBJ databases">
        <title>Novel species of the genus Asticcacaulis isolated from rivers.</title>
        <authorList>
            <person name="Lu H."/>
        </authorList>
    </citation>
    <scope>NUCLEOTIDE SEQUENCE [LARGE SCALE GENOMIC DNA]</scope>
    <source>
        <strain evidence="1 2">LKC15W</strain>
    </source>
</reference>
<dbReference type="RefSeq" id="WP_272744750.1">
    <property type="nucleotide sequence ID" value="NZ_JAQQKV010000002.1"/>
</dbReference>
<gene>
    <name evidence="1" type="ORF">PQU98_09745</name>
</gene>
<proteinExistence type="predicted"/>
<accession>A0ABT5HJK1</accession>
<comment type="caution">
    <text evidence="1">The sequence shown here is derived from an EMBL/GenBank/DDBJ whole genome shotgun (WGS) entry which is preliminary data.</text>
</comment>
<evidence type="ECO:0000313" key="1">
    <source>
        <dbReference type="EMBL" id="MDC7676412.1"/>
    </source>
</evidence>
<organism evidence="1 2">
    <name type="scientific">Asticcacaulis machinosus</name>
    <dbReference type="NCBI Taxonomy" id="2984211"/>
    <lineage>
        <taxon>Bacteria</taxon>
        <taxon>Pseudomonadati</taxon>
        <taxon>Pseudomonadota</taxon>
        <taxon>Alphaproteobacteria</taxon>
        <taxon>Caulobacterales</taxon>
        <taxon>Caulobacteraceae</taxon>
        <taxon>Asticcacaulis</taxon>
    </lineage>
</organism>
<name>A0ABT5HJK1_9CAUL</name>
<dbReference type="InterPro" id="IPR053785">
    <property type="entry name" value="PhaP6-like"/>
</dbReference>
<dbReference type="Proteomes" id="UP001218579">
    <property type="component" value="Unassembled WGS sequence"/>
</dbReference>
<keyword evidence="2" id="KW-1185">Reference proteome</keyword>
<evidence type="ECO:0000313" key="2">
    <source>
        <dbReference type="Proteomes" id="UP001218579"/>
    </source>
</evidence>
<evidence type="ECO:0008006" key="3">
    <source>
        <dbReference type="Google" id="ProtNLM"/>
    </source>
</evidence>
<sequence>MKPLRAPANPFTAWTDLAFKTTEMMMASAHVINHRTTQMMNSDPIPSAADQAEFNLMSQEKVEAAHESMFAMTRYMMGLNQQIGTETFKHMMTGTSDFMSLAFSQTPEQMMTRQAKLMQTLTDSAVSASNLSHTTATLVNRGLKPIHRRATANAKRLGTKGK</sequence>
<dbReference type="EMBL" id="JAQQKV010000002">
    <property type="protein sequence ID" value="MDC7676412.1"/>
    <property type="molecule type" value="Genomic_DNA"/>
</dbReference>
<dbReference type="NCBIfam" id="NF045536">
    <property type="entry name" value="phasin_PhaP6"/>
    <property type="match status" value="1"/>
</dbReference>